<evidence type="ECO:0000313" key="4">
    <source>
        <dbReference type="Proteomes" id="UP000030663"/>
    </source>
</evidence>
<protein>
    <submittedName>
        <fullName evidence="3">Alcohol dehydrogenase</fullName>
    </submittedName>
</protein>
<dbReference type="PANTHER" id="PTHR43625:SF7">
    <property type="entry name" value="REDUCTASE (YAKC), PUTATIVE (AFU_ORTHOLOGUE AFUA_8G01560)-RELATED"/>
    <property type="match status" value="1"/>
</dbReference>
<dbReference type="GO" id="GO:0005737">
    <property type="term" value="C:cytoplasm"/>
    <property type="evidence" value="ECO:0007669"/>
    <property type="project" value="TreeGrafter"/>
</dbReference>
<dbReference type="AlphaFoldDB" id="X0BEK8"/>
<accession>X0BEK8</accession>
<dbReference type="Gene3D" id="3.20.20.100">
    <property type="entry name" value="NADP-dependent oxidoreductase domain"/>
    <property type="match status" value="1"/>
</dbReference>
<name>X0BEK8_FUSOX</name>
<feature type="domain" description="NADP-dependent oxidoreductase" evidence="2">
    <location>
        <begin position="16"/>
        <end position="315"/>
    </location>
</feature>
<dbReference type="PANTHER" id="PTHR43625">
    <property type="entry name" value="AFLATOXIN B1 ALDEHYDE REDUCTASE"/>
    <property type="match status" value="1"/>
</dbReference>
<keyword evidence="4" id="KW-1185">Reference proteome</keyword>
<organism evidence="3 4">
    <name type="scientific">Fusarium oxysporum f. sp. raphani 54005</name>
    <dbReference type="NCBI Taxonomy" id="1089458"/>
    <lineage>
        <taxon>Eukaryota</taxon>
        <taxon>Fungi</taxon>
        <taxon>Dikarya</taxon>
        <taxon>Ascomycota</taxon>
        <taxon>Pezizomycotina</taxon>
        <taxon>Sordariomycetes</taxon>
        <taxon>Hypocreomycetidae</taxon>
        <taxon>Hypocreales</taxon>
        <taxon>Nectriaceae</taxon>
        <taxon>Fusarium</taxon>
        <taxon>Fusarium oxysporum species complex</taxon>
    </lineage>
</organism>
<dbReference type="InterPro" id="IPR036812">
    <property type="entry name" value="NAD(P)_OxRdtase_dom_sf"/>
</dbReference>
<dbReference type="OrthoDB" id="37537at2759"/>
<reference evidence="3 4" key="1">
    <citation type="submission" date="2011-11" db="EMBL/GenBank/DDBJ databases">
        <title>The Genome Sequence of Fusarium oxysporum PHW815.</title>
        <authorList>
            <consortium name="The Broad Institute Genome Sequencing Platform"/>
            <person name="Ma L.-J."/>
            <person name="Gale L.R."/>
            <person name="Schwartz D.C."/>
            <person name="Zhou S."/>
            <person name="Corby-Kistler H."/>
            <person name="Young S.K."/>
            <person name="Zeng Q."/>
            <person name="Gargeya S."/>
            <person name="Fitzgerald M."/>
            <person name="Haas B."/>
            <person name="Abouelleil A."/>
            <person name="Alvarado L."/>
            <person name="Arachchi H.M."/>
            <person name="Berlin A."/>
            <person name="Brown A."/>
            <person name="Chapman S.B."/>
            <person name="Chen Z."/>
            <person name="Dunbar C."/>
            <person name="Freedman E."/>
            <person name="Gearin G."/>
            <person name="Goldberg J."/>
            <person name="Griggs A."/>
            <person name="Gujja S."/>
            <person name="Heiman D."/>
            <person name="Howarth C."/>
            <person name="Larson L."/>
            <person name="Lui A."/>
            <person name="MacDonald P.J.P."/>
            <person name="Montmayeur A."/>
            <person name="Murphy C."/>
            <person name="Neiman D."/>
            <person name="Pearson M."/>
            <person name="Priest M."/>
            <person name="Roberts A."/>
            <person name="Saif S."/>
            <person name="Shea T."/>
            <person name="Shenoy N."/>
            <person name="Sisk P."/>
            <person name="Stolte C."/>
            <person name="Sykes S."/>
            <person name="Wortman J."/>
            <person name="Nusbaum C."/>
            <person name="Birren B."/>
        </authorList>
    </citation>
    <scope>NUCLEOTIDE SEQUENCE [LARGE SCALE GENOMIC DNA]</scope>
    <source>
        <strain evidence="3 4">54005</strain>
    </source>
</reference>
<sequence>MVKHLPFAEITVPSPGFGAMGISHGLGNNLTLEQAEPVLLKALELGCTFWDTAVILTKVLQVVYKAGVNEQLLGDFIRKHQVRDKIFIASKCGIDCFGDGSLTNSASHIKSYIEGTIERLGFTPDLYYLHRIDPKTPLEESISTLDELRKQGKTKYIGISECSAATLRKANSIAKIDALQAEYSAFETLHETDGLIDAARELDIAYVAYSPLGHGWLVDDFPYQSPDDFADNDFRRGSPKFQGENFYHNKKIVEEIKKLAARKKVKVTQIALAWVAAQGFIAIPGTTKPERLEENWASRDIALDDQEKGELRRIIDSAKPKGNRYGPAHQAMVGH</sequence>
<keyword evidence="1" id="KW-0560">Oxidoreductase</keyword>
<evidence type="ECO:0000313" key="3">
    <source>
        <dbReference type="EMBL" id="EXK80231.1"/>
    </source>
</evidence>
<proteinExistence type="predicted"/>
<evidence type="ECO:0000259" key="2">
    <source>
        <dbReference type="Pfam" id="PF00248"/>
    </source>
</evidence>
<dbReference type="InterPro" id="IPR050791">
    <property type="entry name" value="Aldo-Keto_reductase"/>
</dbReference>
<gene>
    <name evidence="3" type="ORF">FOQG_15244</name>
</gene>
<dbReference type="GO" id="GO:0016491">
    <property type="term" value="F:oxidoreductase activity"/>
    <property type="evidence" value="ECO:0007669"/>
    <property type="project" value="UniProtKB-KW"/>
</dbReference>
<dbReference type="HOGENOM" id="CLU_023205_2_1_1"/>
<dbReference type="Proteomes" id="UP000030663">
    <property type="component" value="Unassembled WGS sequence"/>
</dbReference>
<dbReference type="SUPFAM" id="SSF51430">
    <property type="entry name" value="NAD(P)-linked oxidoreductase"/>
    <property type="match status" value="1"/>
</dbReference>
<evidence type="ECO:0000256" key="1">
    <source>
        <dbReference type="ARBA" id="ARBA00023002"/>
    </source>
</evidence>
<dbReference type="InterPro" id="IPR023210">
    <property type="entry name" value="NADP_OxRdtase_dom"/>
</dbReference>
<dbReference type="eggNOG" id="KOG1575">
    <property type="taxonomic scope" value="Eukaryota"/>
</dbReference>
<dbReference type="Pfam" id="PF00248">
    <property type="entry name" value="Aldo_ket_red"/>
    <property type="match status" value="1"/>
</dbReference>
<dbReference type="EMBL" id="KI979339">
    <property type="protein sequence ID" value="EXK80231.1"/>
    <property type="molecule type" value="Genomic_DNA"/>
</dbReference>